<dbReference type="Gene3D" id="3.40.190.10">
    <property type="entry name" value="Periplasmic binding protein-like II"/>
    <property type="match status" value="2"/>
</dbReference>
<comment type="similarity">
    <text evidence="1">Belongs to the LysR transcriptional regulatory family.</text>
</comment>
<dbReference type="PROSITE" id="PS50931">
    <property type="entry name" value="HTH_LYSR"/>
    <property type="match status" value="1"/>
</dbReference>
<protein>
    <submittedName>
        <fullName evidence="6">Transcriptional regulator</fullName>
    </submittedName>
</protein>
<dbReference type="Proteomes" id="UP000654947">
    <property type="component" value="Unassembled WGS sequence"/>
</dbReference>
<comment type="caution">
    <text evidence="6">The sequence shown here is derived from an EMBL/GenBank/DDBJ whole genome shotgun (WGS) entry which is preliminary data.</text>
</comment>
<evidence type="ECO:0000256" key="2">
    <source>
        <dbReference type="ARBA" id="ARBA00023015"/>
    </source>
</evidence>
<organism evidence="6 7">
    <name type="scientific">Nocardiopsis kunsanensis</name>
    <dbReference type="NCBI Taxonomy" id="141693"/>
    <lineage>
        <taxon>Bacteria</taxon>
        <taxon>Bacillati</taxon>
        <taxon>Actinomycetota</taxon>
        <taxon>Actinomycetes</taxon>
        <taxon>Streptosporangiales</taxon>
        <taxon>Nocardiopsidaceae</taxon>
        <taxon>Nocardiopsis</taxon>
    </lineage>
</organism>
<dbReference type="GO" id="GO:0003700">
    <property type="term" value="F:DNA-binding transcription factor activity"/>
    <property type="evidence" value="ECO:0007669"/>
    <property type="project" value="InterPro"/>
</dbReference>
<accession>A0A919CHL4</accession>
<evidence type="ECO:0000256" key="4">
    <source>
        <dbReference type="ARBA" id="ARBA00023163"/>
    </source>
</evidence>
<sequence>MDWIQVPTLRLLVALEGSPSVGTAARNAGIAQPNASRAIALLERRTGLRVIERSPRGSFLTPDGRLLASWAQEVLDSLERFALGAQALAGSGNDKIAVGASQTIAEYMAPLWISRLKRSHPNVTVMLHMHNSEQVLEGVTDGHFDIGFIESPHVPGHLHQTVIRDDTLEVVVAPDHQWAGLADRCEAISLEQLAGTPLVTRESGSGTRALVDEVLSSQRRAQPVTELNSTSAIIRAVREKVGPAVLSGLVVEEEISSGHLVPVPVRGSPFVRSLRAVWAGPTHPVGSAAHLLEAAFRPKDPARA</sequence>
<evidence type="ECO:0000313" key="7">
    <source>
        <dbReference type="Proteomes" id="UP000654947"/>
    </source>
</evidence>
<dbReference type="GO" id="GO:0000976">
    <property type="term" value="F:transcription cis-regulatory region binding"/>
    <property type="evidence" value="ECO:0007669"/>
    <property type="project" value="TreeGrafter"/>
</dbReference>
<evidence type="ECO:0000259" key="5">
    <source>
        <dbReference type="PROSITE" id="PS50931"/>
    </source>
</evidence>
<keyword evidence="4" id="KW-0804">Transcription</keyword>
<dbReference type="Pfam" id="PF00126">
    <property type="entry name" value="HTH_1"/>
    <property type="match status" value="1"/>
</dbReference>
<dbReference type="InterPro" id="IPR036388">
    <property type="entry name" value="WH-like_DNA-bd_sf"/>
</dbReference>
<dbReference type="AlphaFoldDB" id="A0A919CHL4"/>
<name>A0A919CHL4_9ACTN</name>
<dbReference type="InterPro" id="IPR036390">
    <property type="entry name" value="WH_DNA-bd_sf"/>
</dbReference>
<proteinExistence type="inferred from homology"/>
<dbReference type="SUPFAM" id="SSF46785">
    <property type="entry name" value="Winged helix' DNA-binding domain"/>
    <property type="match status" value="1"/>
</dbReference>
<dbReference type="Pfam" id="PF03466">
    <property type="entry name" value="LysR_substrate"/>
    <property type="match status" value="1"/>
</dbReference>
<keyword evidence="3" id="KW-0238">DNA-binding</keyword>
<evidence type="ECO:0000256" key="3">
    <source>
        <dbReference type="ARBA" id="ARBA00023125"/>
    </source>
</evidence>
<keyword evidence="7" id="KW-1185">Reference proteome</keyword>
<feature type="domain" description="HTH lysR-type" evidence="5">
    <location>
        <begin position="1"/>
        <end position="61"/>
    </location>
</feature>
<dbReference type="InterPro" id="IPR005119">
    <property type="entry name" value="LysR_subst-bd"/>
</dbReference>
<gene>
    <name evidence="6" type="ORF">GCM10007147_17070</name>
</gene>
<evidence type="ECO:0000313" key="6">
    <source>
        <dbReference type="EMBL" id="GHD22602.1"/>
    </source>
</evidence>
<dbReference type="PANTHER" id="PTHR30126:SF39">
    <property type="entry name" value="HTH-TYPE TRANSCRIPTIONAL REGULATOR CYSL"/>
    <property type="match status" value="1"/>
</dbReference>
<dbReference type="EMBL" id="BMXL01000006">
    <property type="protein sequence ID" value="GHD22602.1"/>
    <property type="molecule type" value="Genomic_DNA"/>
</dbReference>
<dbReference type="PANTHER" id="PTHR30126">
    <property type="entry name" value="HTH-TYPE TRANSCRIPTIONAL REGULATOR"/>
    <property type="match status" value="1"/>
</dbReference>
<dbReference type="Gene3D" id="1.10.10.10">
    <property type="entry name" value="Winged helix-like DNA-binding domain superfamily/Winged helix DNA-binding domain"/>
    <property type="match status" value="1"/>
</dbReference>
<evidence type="ECO:0000256" key="1">
    <source>
        <dbReference type="ARBA" id="ARBA00009437"/>
    </source>
</evidence>
<dbReference type="SUPFAM" id="SSF53850">
    <property type="entry name" value="Periplasmic binding protein-like II"/>
    <property type="match status" value="1"/>
</dbReference>
<dbReference type="InterPro" id="IPR000847">
    <property type="entry name" value="LysR_HTH_N"/>
</dbReference>
<reference evidence="6 7" key="1">
    <citation type="journal article" date="2014" name="Int. J. Syst. Evol. Microbiol.">
        <title>Complete genome sequence of Corynebacterium casei LMG S-19264T (=DSM 44701T), isolated from a smear-ripened cheese.</title>
        <authorList>
            <consortium name="US DOE Joint Genome Institute (JGI-PGF)"/>
            <person name="Walter F."/>
            <person name="Albersmeier A."/>
            <person name="Kalinowski J."/>
            <person name="Ruckert C."/>
        </authorList>
    </citation>
    <scope>NUCLEOTIDE SEQUENCE [LARGE SCALE GENOMIC DNA]</scope>
    <source>
        <strain evidence="6 7">KCTC 19473</strain>
    </source>
</reference>
<keyword evidence="2" id="KW-0805">Transcription regulation</keyword>